<dbReference type="PANTHER" id="PTHR11405:SF5">
    <property type="entry name" value="CAD PROTEIN"/>
    <property type="match status" value="1"/>
</dbReference>
<reference evidence="5 6" key="1">
    <citation type="submission" date="2022-05" db="EMBL/GenBank/DDBJ databases">
        <title>Chromosome-level reference genomes for two strains of Caenorhabditis briggsae: an improved platform for comparative genomics.</title>
        <authorList>
            <person name="Stevens L."/>
            <person name="Andersen E.C."/>
        </authorList>
    </citation>
    <scope>NUCLEOTIDE SEQUENCE [LARGE SCALE GENOMIC DNA]</scope>
    <source>
        <strain evidence="5">QX1410_ONT</strain>
        <tissue evidence="5">Whole-organism</tissue>
    </source>
</reference>
<dbReference type="SUPFAM" id="SSF48108">
    <property type="entry name" value="Carbamoyl phosphate synthetase, large subunit connection domain"/>
    <property type="match status" value="1"/>
</dbReference>
<name>A0AAE9ITA2_CAEBR</name>
<dbReference type="InterPro" id="IPR036897">
    <property type="entry name" value="CarbamoylP_synth_lsu_oligo_sf"/>
</dbReference>
<dbReference type="AlphaFoldDB" id="A0AAE9ITA2"/>
<evidence type="ECO:0000313" key="6">
    <source>
        <dbReference type="Proteomes" id="UP000827892"/>
    </source>
</evidence>
<accession>A0AAE9ITA2</accession>
<dbReference type="SUPFAM" id="SSF52440">
    <property type="entry name" value="PreATP-grasp domain"/>
    <property type="match status" value="1"/>
</dbReference>
<keyword evidence="1" id="KW-0436">Ligase</keyword>
<dbReference type="InterPro" id="IPR016185">
    <property type="entry name" value="PreATP-grasp_dom_sf"/>
</dbReference>
<evidence type="ECO:0000313" key="5">
    <source>
        <dbReference type="EMBL" id="ULU04495.1"/>
    </source>
</evidence>
<dbReference type="PANTHER" id="PTHR11405">
    <property type="entry name" value="CARBAMOYLTRANSFERASE FAMILY MEMBER"/>
    <property type="match status" value="1"/>
</dbReference>
<dbReference type="GO" id="GO:0005524">
    <property type="term" value="F:ATP binding"/>
    <property type="evidence" value="ECO:0007669"/>
    <property type="project" value="UniProtKB-KW"/>
</dbReference>
<sequence length="212" mass="24173">MRLEPISLVLAIFAAEVQERRCPDRADGFSPYTFSRPPTADDLEKPTDKRMLALARGMYYSDFDLEEAHALTAIDGWFLFRMQNIVDIYHRLEKEDVTTVTGELLLEAKQAGVSDRQLAKKIGSNEYTVRQARFAKGITPCVKQIDTVAGEWPTQTNYLYTTFIRVEDDVRFNMKNAVMVLGSGVYRIGSSVEFHLSCVVWIRELKNLKPVP</sequence>
<evidence type="ECO:0000256" key="2">
    <source>
        <dbReference type="ARBA" id="ARBA00022741"/>
    </source>
</evidence>
<dbReference type="SMART" id="SM01096">
    <property type="entry name" value="CPSase_L_D3"/>
    <property type="match status" value="1"/>
</dbReference>
<dbReference type="InterPro" id="IPR005480">
    <property type="entry name" value="CPSase_lsu_oligo"/>
</dbReference>
<gene>
    <name evidence="5" type="ORF">L3Y34_017336</name>
</gene>
<protein>
    <recommendedName>
        <fullName evidence="4">Carbamoyl-phosphate synthetase large subunit oligomerisation domain-containing protein</fullName>
    </recommendedName>
</protein>
<keyword evidence="2" id="KW-0547">Nucleotide-binding</keyword>
<feature type="domain" description="Carbamoyl-phosphate synthetase large subunit oligomerisation" evidence="4">
    <location>
        <begin position="39"/>
        <end position="163"/>
    </location>
</feature>
<dbReference type="Proteomes" id="UP000827892">
    <property type="component" value="Chromosome II"/>
</dbReference>
<dbReference type="Gene3D" id="3.40.50.20">
    <property type="match status" value="1"/>
</dbReference>
<evidence type="ECO:0000256" key="1">
    <source>
        <dbReference type="ARBA" id="ARBA00022598"/>
    </source>
</evidence>
<evidence type="ECO:0000256" key="3">
    <source>
        <dbReference type="ARBA" id="ARBA00022840"/>
    </source>
</evidence>
<dbReference type="Gene3D" id="1.10.1030.10">
    <property type="entry name" value="Carbamoyl-phosphate synthetase, large subunit oligomerisation domain"/>
    <property type="match status" value="1"/>
</dbReference>
<dbReference type="Pfam" id="PF02787">
    <property type="entry name" value="CPSase_L_D3"/>
    <property type="match status" value="1"/>
</dbReference>
<organism evidence="5 6">
    <name type="scientific">Caenorhabditis briggsae</name>
    <dbReference type="NCBI Taxonomy" id="6238"/>
    <lineage>
        <taxon>Eukaryota</taxon>
        <taxon>Metazoa</taxon>
        <taxon>Ecdysozoa</taxon>
        <taxon>Nematoda</taxon>
        <taxon>Chromadorea</taxon>
        <taxon>Rhabditida</taxon>
        <taxon>Rhabditina</taxon>
        <taxon>Rhabditomorpha</taxon>
        <taxon>Rhabditoidea</taxon>
        <taxon>Rhabditidae</taxon>
        <taxon>Peloderinae</taxon>
        <taxon>Caenorhabditis</taxon>
    </lineage>
</organism>
<keyword evidence="3" id="KW-0067">ATP-binding</keyword>
<dbReference type="GO" id="GO:0016874">
    <property type="term" value="F:ligase activity"/>
    <property type="evidence" value="ECO:0007669"/>
    <property type="project" value="UniProtKB-KW"/>
</dbReference>
<dbReference type="EMBL" id="CP090892">
    <property type="protein sequence ID" value="ULU04495.1"/>
    <property type="molecule type" value="Genomic_DNA"/>
</dbReference>
<evidence type="ECO:0000259" key="4">
    <source>
        <dbReference type="SMART" id="SM01096"/>
    </source>
</evidence>
<proteinExistence type="predicted"/>